<dbReference type="Gene3D" id="3.30.420.10">
    <property type="entry name" value="Ribonuclease H-like superfamily/Ribonuclease H"/>
    <property type="match status" value="1"/>
</dbReference>
<keyword evidence="5" id="KW-1185">Reference proteome</keyword>
<dbReference type="PANTHER" id="PTHR37984">
    <property type="entry name" value="PROTEIN CBG26694"/>
    <property type="match status" value="1"/>
</dbReference>
<dbReference type="PROSITE" id="PS50994">
    <property type="entry name" value="INTEGRASE"/>
    <property type="match status" value="1"/>
</dbReference>
<feature type="region of interest" description="Disordered" evidence="2">
    <location>
        <begin position="736"/>
        <end position="782"/>
    </location>
</feature>
<evidence type="ECO:0000256" key="2">
    <source>
        <dbReference type="SAM" id="MobiDB-lite"/>
    </source>
</evidence>
<dbReference type="InterPro" id="IPR012337">
    <property type="entry name" value="RNaseH-like_sf"/>
</dbReference>
<sequence length="825" mass="93572">MTDNNPLTYVLTSAKLDATGHRWLAALSNFNFNIQYRAGKRNQDADGLSRRLHVSVETDDSTTAEDERVKQFIAKFTEEGNRATFPKDALKAVCEKHQVRISPDTTYHYCHYLPAAVECLAVDASAIPDEFVQADMLTGTSTLPQLSQQDWAAEQRRDPIISRVIDLVHAGKRLSYRLRQKEEREVQLMLRVQDQLSLIDNVLYRKRVSQGQTLFQLVLPKEYREVALESLHDAVGHMGFERTVDLVRTRFFWPRMFLDVEMKIRTCERCIRRKARAEKSAPLVNIKTSRPLELVCMDYLSLEPDSRGTKNILVITDHFTKFAVAVPTADQKEKTVAKALWDKFIIHYGIPERLHSDQGRNFESAVIKNLCQMLGIKKTRTTPYHPRGNPVERFNRTLLGMLGTLQEDDKLKWRDHVQPLAHAYNCTKNDTTGYSPYQLMFGRQPNLPIDVAFGLNVSRQDSVTHSEYVKKLRESLQESYKLAVEHSEKTALRNKSRYDLKVRESTLEVGDRVLVKNVGIRGKHKLADRWSQTVYKVVKQINDSPVYVVAPLMSDGPERTLHRDLLLPCGFLSCSVPIEPSHGSPEKETPKGDISKENPFSEVEGDYHYLGDNDSVSYDFPVVYEEVNYPAFTTVSEIPNATESVSEQSVDRDESDLNPAVEKFHSAPMELDESDVSLHGSSGNDIGNDPPMEETGVIFNEEYSSVHDSCADIDPAIENDVEPLREVIDVTREQYQTETTGLSDGKEESDGDGLEAEVAKDEKPPETREIRRSTRNRTEPSRLTYNTLGNPLTLVMHSLLNSLDQVFSHALDSNPSPCVGRVKTI</sequence>
<evidence type="ECO:0000313" key="4">
    <source>
        <dbReference type="Ensembl" id="ENSOABP00000067030.1"/>
    </source>
</evidence>
<dbReference type="Pfam" id="PF00665">
    <property type="entry name" value="rve"/>
    <property type="match status" value="1"/>
</dbReference>
<dbReference type="Ensembl" id="ENSOABT00000068229.1">
    <property type="protein sequence ID" value="ENSOABP00000067030.1"/>
    <property type="gene ID" value="ENSOABG00000037397.1"/>
</dbReference>
<proteinExistence type="predicted"/>
<dbReference type="FunFam" id="1.10.340.70:FF:000001">
    <property type="entry name" value="Retrovirus-related Pol polyprotein from transposon gypsy-like Protein"/>
    <property type="match status" value="1"/>
</dbReference>
<reference evidence="4" key="3">
    <citation type="submission" date="2025-09" db="UniProtKB">
        <authorList>
            <consortium name="Ensembl"/>
        </authorList>
    </citation>
    <scope>IDENTIFICATION</scope>
</reference>
<dbReference type="GO" id="GO:0003676">
    <property type="term" value="F:nucleic acid binding"/>
    <property type="evidence" value="ECO:0007669"/>
    <property type="project" value="InterPro"/>
</dbReference>
<dbReference type="Pfam" id="PF17921">
    <property type="entry name" value="Integrase_H2C2"/>
    <property type="match status" value="1"/>
</dbReference>
<dbReference type="InterPro" id="IPR036397">
    <property type="entry name" value="RNaseH_sf"/>
</dbReference>
<evidence type="ECO:0000259" key="3">
    <source>
        <dbReference type="PROSITE" id="PS50994"/>
    </source>
</evidence>
<dbReference type="AlphaFoldDB" id="A0AAZ1XHG4"/>
<dbReference type="SUPFAM" id="SSF53098">
    <property type="entry name" value="Ribonuclease H-like"/>
    <property type="match status" value="1"/>
</dbReference>
<dbReference type="InterPro" id="IPR050951">
    <property type="entry name" value="Retrovirus_Pol_polyprotein"/>
</dbReference>
<dbReference type="InterPro" id="IPR001584">
    <property type="entry name" value="Integrase_cat-core"/>
</dbReference>
<organism evidence="4 5">
    <name type="scientific">Oreochromis aureus</name>
    <name type="common">Israeli tilapia</name>
    <name type="synonym">Chromis aureus</name>
    <dbReference type="NCBI Taxonomy" id="47969"/>
    <lineage>
        <taxon>Eukaryota</taxon>
        <taxon>Metazoa</taxon>
        <taxon>Chordata</taxon>
        <taxon>Craniata</taxon>
        <taxon>Vertebrata</taxon>
        <taxon>Euteleostomi</taxon>
        <taxon>Actinopterygii</taxon>
        <taxon>Neopterygii</taxon>
        <taxon>Teleostei</taxon>
        <taxon>Neoteleostei</taxon>
        <taxon>Acanthomorphata</taxon>
        <taxon>Ovalentaria</taxon>
        <taxon>Cichlomorphae</taxon>
        <taxon>Cichliformes</taxon>
        <taxon>Cichlidae</taxon>
        <taxon>African cichlids</taxon>
        <taxon>Pseudocrenilabrinae</taxon>
        <taxon>Oreochromini</taxon>
        <taxon>Oreochromis</taxon>
    </lineage>
</organism>
<reference evidence="4" key="2">
    <citation type="submission" date="2025-08" db="UniProtKB">
        <authorList>
            <consortium name="Ensembl"/>
        </authorList>
    </citation>
    <scope>IDENTIFICATION</scope>
</reference>
<dbReference type="GO" id="GO:0015074">
    <property type="term" value="P:DNA integration"/>
    <property type="evidence" value="ECO:0007669"/>
    <property type="project" value="InterPro"/>
</dbReference>
<protein>
    <recommendedName>
        <fullName evidence="1">Gypsy retrotransposon integrase-like protein 1</fullName>
    </recommendedName>
</protein>
<dbReference type="FunFam" id="3.30.420.10:FF:000269">
    <property type="entry name" value="Uncharacterized protein"/>
    <property type="match status" value="1"/>
</dbReference>
<dbReference type="PANTHER" id="PTHR37984:SF15">
    <property type="entry name" value="INTEGRASE CATALYTIC DOMAIN-CONTAINING PROTEIN"/>
    <property type="match status" value="1"/>
</dbReference>
<evidence type="ECO:0000313" key="5">
    <source>
        <dbReference type="Proteomes" id="UP000472276"/>
    </source>
</evidence>
<evidence type="ECO:0000256" key="1">
    <source>
        <dbReference type="ARBA" id="ARBA00039658"/>
    </source>
</evidence>
<dbReference type="Gene3D" id="1.10.340.70">
    <property type="match status" value="1"/>
</dbReference>
<name>A0AAZ1XHG4_OREAU</name>
<feature type="compositionally biased region" description="Basic and acidic residues" evidence="2">
    <location>
        <begin position="757"/>
        <end position="780"/>
    </location>
</feature>
<feature type="domain" description="Integrase catalytic" evidence="3">
    <location>
        <begin position="287"/>
        <end position="444"/>
    </location>
</feature>
<accession>A0AAZ1XHG4</accession>
<reference evidence="5" key="1">
    <citation type="submission" date="2020-03" db="EMBL/GenBank/DDBJ databases">
        <title>Evolution of repeat sequences and sex chromosomes of tilapia species revealed by chromosome-level genomes.</title>
        <authorList>
            <person name="Xu L."/>
            <person name="Tao W."/>
            <person name="Wang D."/>
            <person name="Zhou Q."/>
        </authorList>
    </citation>
    <scope>NUCLEOTIDE SEQUENCE [LARGE SCALE GENOMIC DNA]</scope>
    <source>
        <strain evidence="5">Israel</strain>
    </source>
</reference>
<dbReference type="InterPro" id="IPR041588">
    <property type="entry name" value="Integrase_H2C2"/>
</dbReference>
<dbReference type="Proteomes" id="UP000472276">
    <property type="component" value="Unassembled WGS sequence"/>
</dbReference>